<dbReference type="AlphaFoldDB" id="D5G8Z5"/>
<keyword evidence="2" id="KW-1185">Reference proteome</keyword>
<evidence type="ECO:0000313" key="1">
    <source>
        <dbReference type="EMBL" id="CAZ80988.1"/>
    </source>
</evidence>
<dbReference type="EMBL" id="FN430053">
    <property type="protein sequence ID" value="CAZ80988.1"/>
    <property type="molecule type" value="Genomic_DNA"/>
</dbReference>
<dbReference type="KEGG" id="tml:GSTUM_00004909001"/>
<protein>
    <submittedName>
        <fullName evidence="1">(Perigord truffle) hypothetical protein</fullName>
    </submittedName>
</protein>
<reference evidence="1 2" key="1">
    <citation type="journal article" date="2010" name="Nature">
        <title>Perigord black truffle genome uncovers evolutionary origins and mechanisms of symbiosis.</title>
        <authorList>
            <person name="Martin F."/>
            <person name="Kohler A."/>
            <person name="Murat C."/>
            <person name="Balestrini R."/>
            <person name="Coutinho P.M."/>
            <person name="Jaillon O."/>
            <person name="Montanini B."/>
            <person name="Morin E."/>
            <person name="Noel B."/>
            <person name="Percudani R."/>
            <person name="Porcel B."/>
            <person name="Rubini A."/>
            <person name="Amicucci A."/>
            <person name="Amselem J."/>
            <person name="Anthouard V."/>
            <person name="Arcioni S."/>
            <person name="Artiguenave F."/>
            <person name="Aury J.M."/>
            <person name="Ballario P."/>
            <person name="Bolchi A."/>
            <person name="Brenna A."/>
            <person name="Brun A."/>
            <person name="Buee M."/>
            <person name="Cantarel B."/>
            <person name="Chevalier G."/>
            <person name="Couloux A."/>
            <person name="Da Silva C."/>
            <person name="Denoeud F."/>
            <person name="Duplessis S."/>
            <person name="Ghignone S."/>
            <person name="Hilselberger B."/>
            <person name="Iotti M."/>
            <person name="Marcais B."/>
            <person name="Mello A."/>
            <person name="Miranda M."/>
            <person name="Pacioni G."/>
            <person name="Quesneville H."/>
            <person name="Riccioni C."/>
            <person name="Ruotolo R."/>
            <person name="Splivallo R."/>
            <person name="Stocchi V."/>
            <person name="Tisserant E."/>
            <person name="Viscomi A.R."/>
            <person name="Zambonelli A."/>
            <person name="Zampieri E."/>
            <person name="Henrissat B."/>
            <person name="Lebrun M.H."/>
            <person name="Paolocci F."/>
            <person name="Bonfante P."/>
            <person name="Ottonello S."/>
            <person name="Wincker P."/>
        </authorList>
    </citation>
    <scope>NUCLEOTIDE SEQUENCE [LARGE SCALE GENOMIC DNA]</scope>
    <source>
        <strain evidence="1 2">Mel28</strain>
    </source>
</reference>
<dbReference type="Proteomes" id="UP000006911">
    <property type="component" value="Unassembled WGS sequence"/>
</dbReference>
<dbReference type="InParanoid" id="D5G8Z5"/>
<evidence type="ECO:0000313" key="2">
    <source>
        <dbReference type="Proteomes" id="UP000006911"/>
    </source>
</evidence>
<dbReference type="RefSeq" id="XP_002836797.1">
    <property type="nucleotide sequence ID" value="XM_002836751.1"/>
</dbReference>
<accession>D5G8Z5</accession>
<dbReference type="HOGENOM" id="CLU_2172908_0_0_1"/>
<dbReference type="GeneID" id="9181271"/>
<name>D5G8Z5_TUBMM</name>
<organism evidence="1 2">
    <name type="scientific">Tuber melanosporum (strain Mel28)</name>
    <name type="common">Perigord black truffle</name>
    <dbReference type="NCBI Taxonomy" id="656061"/>
    <lineage>
        <taxon>Eukaryota</taxon>
        <taxon>Fungi</taxon>
        <taxon>Dikarya</taxon>
        <taxon>Ascomycota</taxon>
        <taxon>Pezizomycotina</taxon>
        <taxon>Pezizomycetes</taxon>
        <taxon>Pezizales</taxon>
        <taxon>Tuberaceae</taxon>
        <taxon>Tuber</taxon>
    </lineage>
</organism>
<gene>
    <name evidence="1" type="ORF">GSTUM_00004909001</name>
</gene>
<sequence length="110" mass="12441">MEDKECRVTECENGWPTIGCQLGYCESYYGIIGRLESPPPGLAGKKHSENIIFPPSAGINKKKEEIHQTLASRRGNSDVPSEILNYFGFYGIGFPREFEWWNFFSCAGIK</sequence>
<proteinExistence type="predicted"/>